<dbReference type="RefSeq" id="WP_342755944.1">
    <property type="nucleotide sequence ID" value="NZ_CP146256.1"/>
</dbReference>
<dbReference type="PANTHER" id="PTHR13696">
    <property type="entry name" value="P-LOOP CONTAINING NUCLEOSIDE TRIPHOSPHATE HYDROLASE"/>
    <property type="match status" value="1"/>
</dbReference>
<dbReference type="InterPro" id="IPR027417">
    <property type="entry name" value="P-loop_NTPase"/>
</dbReference>
<dbReference type="Pfam" id="PF13614">
    <property type="entry name" value="AAA_31"/>
    <property type="match status" value="1"/>
</dbReference>
<organism evidence="2 3">
    <name type="scientific">Kineothrix sedimenti</name>
    <dbReference type="NCBI Taxonomy" id="3123317"/>
    <lineage>
        <taxon>Bacteria</taxon>
        <taxon>Bacillati</taxon>
        <taxon>Bacillota</taxon>
        <taxon>Clostridia</taxon>
        <taxon>Lachnospirales</taxon>
        <taxon>Lachnospiraceae</taxon>
        <taxon>Kineothrix</taxon>
    </lineage>
</organism>
<evidence type="ECO:0000313" key="2">
    <source>
        <dbReference type="EMBL" id="XAH72326.1"/>
    </source>
</evidence>
<protein>
    <submittedName>
        <fullName evidence="2">AAA family ATPase</fullName>
    </submittedName>
</protein>
<dbReference type="CDD" id="cd02042">
    <property type="entry name" value="ParAB_family"/>
    <property type="match status" value="1"/>
</dbReference>
<dbReference type="InterPro" id="IPR025669">
    <property type="entry name" value="AAA_dom"/>
</dbReference>
<evidence type="ECO:0000259" key="1">
    <source>
        <dbReference type="Pfam" id="PF13614"/>
    </source>
</evidence>
<dbReference type="EMBL" id="CP146256">
    <property type="protein sequence ID" value="XAH72326.1"/>
    <property type="molecule type" value="Genomic_DNA"/>
</dbReference>
<sequence>MGRIIAIANQKGGVGKTTTCISLGVGLARKKKRVLLIDFDPQGNSTQSLGYNPDMLEVTVSDVLDRVIEKDYTIANDYGIIHSQEGIDILPANIELATMEMKLLAVYIGREKILDKYIQMISDNYDYILLDCKPSLDIITLNALTAADSVLIPVQAQFYSVKGLEQLLNTINQVVTGGLNTRLTIEGILLTLANPQTNNFKEIKKVVEGAYGQHINVYHTHIPRAVTAEEAPASGKSIYLYDGTGKVAAAYEQFTQEFIKEA</sequence>
<gene>
    <name evidence="2" type="ORF">V6984_12380</name>
</gene>
<accession>A0ABZ3EQ67</accession>
<evidence type="ECO:0000313" key="3">
    <source>
        <dbReference type="Proteomes" id="UP001451571"/>
    </source>
</evidence>
<dbReference type="Gene3D" id="3.40.50.300">
    <property type="entry name" value="P-loop containing nucleotide triphosphate hydrolases"/>
    <property type="match status" value="1"/>
</dbReference>
<name>A0ABZ3EQ67_9FIRM</name>
<dbReference type="PANTHER" id="PTHR13696:SF99">
    <property type="entry name" value="COBYRINIC ACID AC-DIAMIDE SYNTHASE"/>
    <property type="match status" value="1"/>
</dbReference>
<keyword evidence="3" id="KW-1185">Reference proteome</keyword>
<dbReference type="InterPro" id="IPR050678">
    <property type="entry name" value="DNA_Partitioning_ATPase"/>
</dbReference>
<feature type="domain" description="AAA" evidence="1">
    <location>
        <begin position="3"/>
        <end position="185"/>
    </location>
</feature>
<proteinExistence type="predicted"/>
<dbReference type="Proteomes" id="UP001451571">
    <property type="component" value="Chromosome"/>
</dbReference>
<dbReference type="PIRSF" id="PIRSF009320">
    <property type="entry name" value="Nuc_binding_HP_1000"/>
    <property type="match status" value="1"/>
</dbReference>
<reference evidence="2 3" key="1">
    <citation type="submission" date="2024-02" db="EMBL/GenBank/DDBJ databases">
        <title>Bacterial strain from lacustrine sediment.</title>
        <authorList>
            <person name="Petit C."/>
            <person name="Fadhlaoui K."/>
        </authorList>
    </citation>
    <scope>NUCLEOTIDE SEQUENCE [LARGE SCALE GENOMIC DNA]</scope>
    <source>
        <strain evidence="2 3">IPX-CK</strain>
    </source>
</reference>
<dbReference type="SUPFAM" id="SSF52540">
    <property type="entry name" value="P-loop containing nucleoside triphosphate hydrolases"/>
    <property type="match status" value="1"/>
</dbReference>